<name>A0AAD1MVU3_9MYCO</name>
<dbReference type="InterPro" id="IPR050564">
    <property type="entry name" value="F420-G6PD/mer"/>
</dbReference>
<accession>A0AAD1MVU3</accession>
<evidence type="ECO:0000259" key="1">
    <source>
        <dbReference type="Pfam" id="PF00296"/>
    </source>
</evidence>
<sequence length="328" mass="34398">MEISCAFATASSTPAHVRLAESLGYERAWLYESPAVVTDVWMVLSRCAEQTTRIGIGPGVLVPSLRHPMVNASAIAELVEQAPGRVAVAVGAGFTGRLALGERPMRWQHVADYIRCLRTLLAGETAEWRGAKLRMMQLPGFGAPRPIDVPILVAADGPKGRRVAAELGDGLFSVAPPVADGATGGNWRAQLVFGTVLDEGEEVTSPRAVGAVAAAAVLHYHAIYQRSGAAAVDALPGGHAWRTALDAQPAGESHLAIHLVEPGPRVPLDRLVTCRDAIGLTGTAAQVAGAATRYAATGVTELVYQPSGPHIERELRAFAGAVGIVPRR</sequence>
<protein>
    <submittedName>
        <fullName evidence="2">5,10-methylenetetrahydromethanopterin reductase</fullName>
    </submittedName>
</protein>
<proteinExistence type="predicted"/>
<dbReference type="Pfam" id="PF00296">
    <property type="entry name" value="Bac_luciferase"/>
    <property type="match status" value="1"/>
</dbReference>
<dbReference type="EMBL" id="AP022586">
    <property type="protein sequence ID" value="BBY18133.1"/>
    <property type="molecule type" value="Genomic_DNA"/>
</dbReference>
<gene>
    <name evidence="2" type="ORF">MLIT_37250</name>
</gene>
<evidence type="ECO:0000313" key="2">
    <source>
        <dbReference type="EMBL" id="BBY18133.1"/>
    </source>
</evidence>
<keyword evidence="3" id="KW-1185">Reference proteome</keyword>
<dbReference type="PANTHER" id="PTHR43244">
    <property type="match status" value="1"/>
</dbReference>
<feature type="domain" description="Luciferase-like" evidence="1">
    <location>
        <begin position="11"/>
        <end position="300"/>
    </location>
</feature>
<dbReference type="AlphaFoldDB" id="A0AAD1MVU3"/>
<reference evidence="2 3" key="1">
    <citation type="journal article" date="2019" name="Emerg. Microbes Infect.">
        <title>Comprehensive subspecies identification of 175 nontuberculous mycobacteria species based on 7547 genomic profiles.</title>
        <authorList>
            <person name="Matsumoto Y."/>
            <person name="Kinjo T."/>
            <person name="Motooka D."/>
            <person name="Nabeya D."/>
            <person name="Jung N."/>
            <person name="Uechi K."/>
            <person name="Horii T."/>
            <person name="Iida T."/>
            <person name="Fujita J."/>
            <person name="Nakamura S."/>
        </authorList>
    </citation>
    <scope>NUCLEOTIDE SEQUENCE [LARGE SCALE GENOMIC DNA]</scope>
    <source>
        <strain evidence="2 3">JCM 17423</strain>
    </source>
</reference>
<dbReference type="InterPro" id="IPR036661">
    <property type="entry name" value="Luciferase-like_sf"/>
</dbReference>
<dbReference type="GO" id="GO:0016705">
    <property type="term" value="F:oxidoreductase activity, acting on paired donors, with incorporation or reduction of molecular oxygen"/>
    <property type="evidence" value="ECO:0007669"/>
    <property type="project" value="InterPro"/>
</dbReference>
<dbReference type="SUPFAM" id="SSF51679">
    <property type="entry name" value="Bacterial luciferase-like"/>
    <property type="match status" value="1"/>
</dbReference>
<dbReference type="Proteomes" id="UP000466607">
    <property type="component" value="Chromosome"/>
</dbReference>
<organism evidence="2 3">
    <name type="scientific">Mycolicibacterium litorale</name>
    <dbReference type="NCBI Taxonomy" id="758802"/>
    <lineage>
        <taxon>Bacteria</taxon>
        <taxon>Bacillati</taxon>
        <taxon>Actinomycetota</taxon>
        <taxon>Actinomycetes</taxon>
        <taxon>Mycobacteriales</taxon>
        <taxon>Mycobacteriaceae</taxon>
        <taxon>Mycolicibacterium</taxon>
    </lineage>
</organism>
<dbReference type="Gene3D" id="3.20.20.30">
    <property type="entry name" value="Luciferase-like domain"/>
    <property type="match status" value="1"/>
</dbReference>
<evidence type="ECO:0000313" key="3">
    <source>
        <dbReference type="Proteomes" id="UP000466607"/>
    </source>
</evidence>
<dbReference type="InterPro" id="IPR011251">
    <property type="entry name" value="Luciferase-like_dom"/>
</dbReference>
<dbReference type="PANTHER" id="PTHR43244:SF2">
    <property type="entry name" value="CONSERVED HYPOTHETICAL ALANINE AND PROLINE-RICH PROTEIN"/>
    <property type="match status" value="1"/>
</dbReference>